<dbReference type="EMBL" id="VRZA01000005">
    <property type="protein sequence ID" value="TXS91986.1"/>
    <property type="molecule type" value="Genomic_DNA"/>
</dbReference>
<dbReference type="AlphaFoldDB" id="A0A5C8ZU56"/>
<dbReference type="Gene3D" id="3.30.70.100">
    <property type="match status" value="2"/>
</dbReference>
<dbReference type="PANTHER" id="PTHR41521:SF4">
    <property type="entry name" value="BLR0684 PROTEIN"/>
    <property type="match status" value="1"/>
</dbReference>
<keyword evidence="3" id="KW-1185">Reference proteome</keyword>
<sequence>MQASAAVPGYLLVTGWYKDLGVQRAYTAEMTEVIRRYGYQGAAIGMPGVNLAVLEGEWTPRFMILAKFPSGDAVRKFWWSEDYQQAKKLRLGQGYLDVATVDGLPGTEARVDGEAAYLVFFADLKDRKTFLEQYAPFAPAVVARHGGEFVIRADRTQIESLEGDWINASLVVVEFPSVANLKAFWGSEDYQRLSRIRASTGKWSVVEILPMEMN</sequence>
<reference evidence="2 3" key="1">
    <citation type="submission" date="2019-08" db="EMBL/GenBank/DDBJ databases">
        <title>Parahaliea maris sp. nov., isolated from the surface seawater.</title>
        <authorList>
            <person name="Liu Y."/>
        </authorList>
    </citation>
    <scope>NUCLEOTIDE SEQUENCE [LARGE SCALE GENOMIC DNA]</scope>
    <source>
        <strain evidence="2 3">HSLHS9</strain>
    </source>
</reference>
<evidence type="ECO:0000259" key="1">
    <source>
        <dbReference type="Pfam" id="PF07045"/>
    </source>
</evidence>
<dbReference type="RefSeq" id="WP_148069225.1">
    <property type="nucleotide sequence ID" value="NZ_VRZA01000005.1"/>
</dbReference>
<comment type="caution">
    <text evidence="2">The sequence shown here is derived from an EMBL/GenBank/DDBJ whole genome shotgun (WGS) entry which is preliminary data.</text>
</comment>
<protein>
    <submittedName>
        <fullName evidence="2">DUF1330 domain-containing protein</fullName>
    </submittedName>
</protein>
<dbReference type="Proteomes" id="UP000321039">
    <property type="component" value="Unassembled WGS sequence"/>
</dbReference>
<feature type="domain" description="DUF1330" evidence="1">
    <location>
        <begin position="116"/>
        <end position="206"/>
    </location>
</feature>
<organism evidence="2 3">
    <name type="scientific">Parahaliea maris</name>
    <dbReference type="NCBI Taxonomy" id="2716870"/>
    <lineage>
        <taxon>Bacteria</taxon>
        <taxon>Pseudomonadati</taxon>
        <taxon>Pseudomonadota</taxon>
        <taxon>Gammaproteobacteria</taxon>
        <taxon>Cellvibrionales</taxon>
        <taxon>Halieaceae</taxon>
        <taxon>Parahaliea</taxon>
    </lineage>
</organism>
<gene>
    <name evidence="2" type="ORF">FV139_14770</name>
</gene>
<name>A0A5C8ZU56_9GAMM</name>
<evidence type="ECO:0000313" key="3">
    <source>
        <dbReference type="Proteomes" id="UP000321039"/>
    </source>
</evidence>
<feature type="domain" description="DUF1330" evidence="1">
    <location>
        <begin position="10"/>
        <end position="103"/>
    </location>
</feature>
<dbReference type="InterPro" id="IPR011008">
    <property type="entry name" value="Dimeric_a/b-barrel"/>
</dbReference>
<dbReference type="InterPro" id="IPR010753">
    <property type="entry name" value="DUF1330"/>
</dbReference>
<dbReference type="SUPFAM" id="SSF54909">
    <property type="entry name" value="Dimeric alpha+beta barrel"/>
    <property type="match status" value="2"/>
</dbReference>
<dbReference type="PANTHER" id="PTHR41521">
    <property type="match status" value="1"/>
</dbReference>
<proteinExistence type="predicted"/>
<evidence type="ECO:0000313" key="2">
    <source>
        <dbReference type="EMBL" id="TXS91986.1"/>
    </source>
</evidence>
<accession>A0A5C8ZU56</accession>
<dbReference type="Pfam" id="PF07045">
    <property type="entry name" value="DUF1330"/>
    <property type="match status" value="2"/>
</dbReference>